<dbReference type="EMBL" id="UZAF01020634">
    <property type="protein sequence ID" value="VDO71630.1"/>
    <property type="molecule type" value="Genomic_DNA"/>
</dbReference>
<organism evidence="3">
    <name type="scientific">Haemonchus placei</name>
    <name type="common">Barber's pole worm</name>
    <dbReference type="NCBI Taxonomy" id="6290"/>
    <lineage>
        <taxon>Eukaryota</taxon>
        <taxon>Metazoa</taxon>
        <taxon>Ecdysozoa</taxon>
        <taxon>Nematoda</taxon>
        <taxon>Chromadorea</taxon>
        <taxon>Rhabditida</taxon>
        <taxon>Rhabditina</taxon>
        <taxon>Rhabditomorpha</taxon>
        <taxon>Strongyloidea</taxon>
        <taxon>Trichostrongylidae</taxon>
        <taxon>Haemonchus</taxon>
    </lineage>
</organism>
<gene>
    <name evidence="1" type="ORF">HPLM_LOCUS18523</name>
</gene>
<sequence length="41" mass="4551">MARMKIESRLETMECAAADDIGGVDIFQRVCCRAIRTGIGY</sequence>
<reference evidence="1 2" key="2">
    <citation type="submission" date="2018-11" db="EMBL/GenBank/DDBJ databases">
        <authorList>
            <consortium name="Pathogen Informatics"/>
        </authorList>
    </citation>
    <scope>NUCLEOTIDE SEQUENCE [LARGE SCALE GENOMIC DNA]</scope>
    <source>
        <strain evidence="1 2">MHpl1</strain>
    </source>
</reference>
<accession>A0A0N4X2E6</accession>
<dbReference type="WBParaSite" id="HPLM_0001853101-mRNA-1">
    <property type="protein sequence ID" value="HPLM_0001853101-mRNA-1"/>
    <property type="gene ID" value="HPLM_0001853101"/>
</dbReference>
<evidence type="ECO:0000313" key="2">
    <source>
        <dbReference type="Proteomes" id="UP000268014"/>
    </source>
</evidence>
<dbReference type="AlphaFoldDB" id="A0A0N4X2E6"/>
<keyword evidence="2" id="KW-1185">Reference proteome</keyword>
<reference evidence="3" key="1">
    <citation type="submission" date="2017-02" db="UniProtKB">
        <authorList>
            <consortium name="WormBaseParasite"/>
        </authorList>
    </citation>
    <scope>IDENTIFICATION</scope>
</reference>
<evidence type="ECO:0000313" key="3">
    <source>
        <dbReference type="WBParaSite" id="HPLM_0001853101-mRNA-1"/>
    </source>
</evidence>
<protein>
    <submittedName>
        <fullName evidence="1 3">Uncharacterized protein</fullName>
    </submittedName>
</protein>
<dbReference type="Proteomes" id="UP000268014">
    <property type="component" value="Unassembled WGS sequence"/>
</dbReference>
<proteinExistence type="predicted"/>
<evidence type="ECO:0000313" key="1">
    <source>
        <dbReference type="EMBL" id="VDO71630.1"/>
    </source>
</evidence>
<name>A0A0N4X2E6_HAEPC</name>